<evidence type="ECO:0000313" key="1">
    <source>
        <dbReference type="EMBL" id="KAK6527575.1"/>
    </source>
</evidence>
<dbReference type="AlphaFoldDB" id="A0AAV9WXR4"/>
<dbReference type="Proteomes" id="UP001365542">
    <property type="component" value="Unassembled WGS sequence"/>
</dbReference>
<accession>A0AAV9WXR4</accession>
<organism evidence="1 2">
    <name type="scientific">Orbilia ellipsospora</name>
    <dbReference type="NCBI Taxonomy" id="2528407"/>
    <lineage>
        <taxon>Eukaryota</taxon>
        <taxon>Fungi</taxon>
        <taxon>Dikarya</taxon>
        <taxon>Ascomycota</taxon>
        <taxon>Pezizomycotina</taxon>
        <taxon>Orbiliomycetes</taxon>
        <taxon>Orbiliales</taxon>
        <taxon>Orbiliaceae</taxon>
        <taxon>Orbilia</taxon>
    </lineage>
</organism>
<name>A0AAV9WXR4_9PEZI</name>
<reference evidence="1 2" key="1">
    <citation type="submission" date="2019-10" db="EMBL/GenBank/DDBJ databases">
        <authorList>
            <person name="Palmer J.M."/>
        </authorList>
    </citation>
    <scope>NUCLEOTIDE SEQUENCE [LARGE SCALE GENOMIC DNA]</scope>
    <source>
        <strain evidence="1 2">TWF694</strain>
    </source>
</reference>
<keyword evidence="2" id="KW-1185">Reference proteome</keyword>
<dbReference type="EMBL" id="JAVHJO010000015">
    <property type="protein sequence ID" value="KAK6527575.1"/>
    <property type="molecule type" value="Genomic_DNA"/>
</dbReference>
<protein>
    <submittedName>
        <fullName evidence="1">Uncharacterized protein</fullName>
    </submittedName>
</protein>
<gene>
    <name evidence="1" type="ORF">TWF694_004559</name>
</gene>
<sequence>MIKYDWTEDDFKQLFAMAEKYNFQRYMDFIIHGQARDALLIPLLCLLPNLKRLDMCDSAPSSLEDLEKSGGDGTWLREEAALEFYLNSLVGDESKQHITDASVILETFPPGLVSLTSYARSDSTSEGGWNSEHIVPFLLLPHIKILNCAFLGGYLKDFRRFLDTGFKCESLRALYFCDIDSAHDDLIRLIRACKRIESIEMIFGGGCNAWIERDEKPNVEDIKRVLLEVHRGTLTYASINDYVNSWQLNDRLM</sequence>
<proteinExistence type="predicted"/>
<evidence type="ECO:0000313" key="2">
    <source>
        <dbReference type="Proteomes" id="UP001365542"/>
    </source>
</evidence>
<comment type="caution">
    <text evidence="1">The sequence shown here is derived from an EMBL/GenBank/DDBJ whole genome shotgun (WGS) entry which is preliminary data.</text>
</comment>